<dbReference type="PANTHER" id="PTHR43566">
    <property type="entry name" value="CONSERVED PROTEIN"/>
    <property type="match status" value="1"/>
</dbReference>
<gene>
    <name evidence="3" type="ORF">V3M73_04815</name>
</gene>
<evidence type="ECO:0000313" key="3">
    <source>
        <dbReference type="EMBL" id="MEW6954341.1"/>
    </source>
</evidence>
<feature type="domain" description="AAA" evidence="1">
    <location>
        <begin position="32"/>
        <end position="142"/>
    </location>
</feature>
<feature type="domain" description="DUF4143" evidence="2">
    <location>
        <begin position="216"/>
        <end position="372"/>
    </location>
</feature>
<dbReference type="PANTHER" id="PTHR43566:SF2">
    <property type="entry name" value="DUF4143 DOMAIN-CONTAINING PROTEIN"/>
    <property type="match status" value="1"/>
</dbReference>
<dbReference type="InterPro" id="IPR041682">
    <property type="entry name" value="AAA_14"/>
</dbReference>
<proteinExistence type="predicted"/>
<dbReference type="Pfam" id="PF13635">
    <property type="entry name" value="DUF4143"/>
    <property type="match status" value="1"/>
</dbReference>
<protein>
    <submittedName>
        <fullName evidence="3">DUF4143 domain-containing protein</fullName>
    </submittedName>
</protein>
<accession>A0ABV3NAV7</accession>
<evidence type="ECO:0000259" key="2">
    <source>
        <dbReference type="Pfam" id="PF13635"/>
    </source>
</evidence>
<sequence>MLFRMNKGKSTGYLPRVIDGVLADKIASSGGVIIEGPKACGKTATAMQQARTTYFVDTDSSFKTRFALDPQLALRGETPILLDEWQAEPGLWDQVRREIDKRQLSGQFILSGSATPADHVKGHSGLGRYARVRMRPMTATEWCACPGGVSFAKLASGERLHVMSIPSLPVPELLDVIIHGGWPADHSMGTKAARSHVADYVERLSAFDVFELAGSRVRRPLGVRTLLRSLARNVGQAPALSTLVNDVRAQEGTTDRQTVERWLEALEQLFVLEAVPAWSPRLRSKAVIRTSPVYYLADASLTAYILGGTVDSLIDDVETAGFVFENFVYHQLATYAEAVGGRICHYRDSNGKEFDAVVILEDGSWIGVEAKLGQRRIAQGIAGLVDTRNQIDSHALGEPRALLLVVGGTDIAYTDPETGVQVVPVQALEA</sequence>
<name>A0ABV3NAV7_9ACTO</name>
<dbReference type="EMBL" id="JBAGNM010000003">
    <property type="protein sequence ID" value="MEW6954341.1"/>
    <property type="molecule type" value="Genomic_DNA"/>
</dbReference>
<dbReference type="Pfam" id="PF13173">
    <property type="entry name" value="AAA_14"/>
    <property type="match status" value="1"/>
</dbReference>
<keyword evidence="4" id="KW-1185">Reference proteome</keyword>
<comment type="caution">
    <text evidence="3">The sequence shown here is derived from an EMBL/GenBank/DDBJ whole genome shotgun (WGS) entry which is preliminary data.</text>
</comment>
<reference evidence="3 4" key="1">
    <citation type="submission" date="2024-01" db="EMBL/GenBank/DDBJ databases">
        <title>Genomic analysis and antimicrobial resistance profiles of Trueperella pyogenes isolated from domestic and wild animals.</title>
        <authorList>
            <person name="Magossi G."/>
            <person name="Gzyl K.E."/>
            <person name="Holman D.B."/>
            <person name="Amat S."/>
        </authorList>
    </citation>
    <scope>NUCLEOTIDE SEQUENCE [LARGE SCALE GENOMIC DNA]</scope>
    <source>
        <strain evidence="3 4">1494</strain>
    </source>
</reference>
<dbReference type="RefSeq" id="WP_367245927.1">
    <property type="nucleotide sequence ID" value="NZ_JBAGNM010000003.1"/>
</dbReference>
<evidence type="ECO:0000259" key="1">
    <source>
        <dbReference type="Pfam" id="PF13173"/>
    </source>
</evidence>
<evidence type="ECO:0000313" key="4">
    <source>
        <dbReference type="Proteomes" id="UP001555100"/>
    </source>
</evidence>
<organism evidence="3 4">
    <name type="scientific">Trueperella pyogenes</name>
    <dbReference type="NCBI Taxonomy" id="1661"/>
    <lineage>
        <taxon>Bacteria</taxon>
        <taxon>Bacillati</taxon>
        <taxon>Actinomycetota</taxon>
        <taxon>Actinomycetes</taxon>
        <taxon>Actinomycetales</taxon>
        <taxon>Actinomycetaceae</taxon>
        <taxon>Trueperella</taxon>
    </lineage>
</organism>
<dbReference type="Proteomes" id="UP001555100">
    <property type="component" value="Unassembled WGS sequence"/>
</dbReference>
<dbReference type="InterPro" id="IPR025420">
    <property type="entry name" value="DUF4143"/>
</dbReference>